<dbReference type="InterPro" id="IPR002539">
    <property type="entry name" value="MaoC-like_dom"/>
</dbReference>
<dbReference type="SUPFAM" id="SSF54637">
    <property type="entry name" value="Thioesterase/thiol ester dehydrase-isomerase"/>
    <property type="match status" value="1"/>
</dbReference>
<name>A0ABV3GK71_MICGL</name>
<evidence type="ECO:0000313" key="4">
    <source>
        <dbReference type="Proteomes" id="UP001551675"/>
    </source>
</evidence>
<evidence type="ECO:0000259" key="2">
    <source>
        <dbReference type="Pfam" id="PF01575"/>
    </source>
</evidence>
<dbReference type="InterPro" id="IPR039375">
    <property type="entry name" value="NodN-like"/>
</dbReference>
<gene>
    <name evidence="3" type="ORF">AB0I59_25755</name>
</gene>
<dbReference type="Proteomes" id="UP001551675">
    <property type="component" value="Unassembled WGS sequence"/>
</dbReference>
<feature type="domain" description="MaoC-like" evidence="2">
    <location>
        <begin position="10"/>
        <end position="116"/>
    </location>
</feature>
<proteinExistence type="inferred from homology"/>
<dbReference type="PANTHER" id="PTHR42993:SF1">
    <property type="entry name" value="MAOC-LIKE DEHYDRATASE DOMAIN-CONTAINING PROTEIN"/>
    <property type="match status" value="1"/>
</dbReference>
<evidence type="ECO:0000313" key="3">
    <source>
        <dbReference type="EMBL" id="MEV0972023.1"/>
    </source>
</evidence>
<dbReference type="RefSeq" id="WP_061254784.1">
    <property type="nucleotide sequence ID" value="NZ_JBFALK010000015.1"/>
</dbReference>
<protein>
    <submittedName>
        <fullName evidence="3">MaoC family dehydratase</fullName>
    </submittedName>
</protein>
<dbReference type="PANTHER" id="PTHR42993">
    <property type="entry name" value="MAOC-LIKE DEHYDRATASE DOMAIN-CONTAINING PROTEIN"/>
    <property type="match status" value="1"/>
</dbReference>
<sequence length="150" mass="16208">MKVFQGIEEFEKAVGVHLGYSDWHALSQDQIDLFADATGDHQWIHVDQEKAAQGPFGTTIAHGYLTLSLVPKLVGQVYRIEGLKMGINYGCDKVRFPSPVPVGSRVRAGVKLVSLIPGPSGVRAVARVSVEREGSDKPACVVETVTLLVP</sequence>
<dbReference type="Gene3D" id="3.10.129.10">
    <property type="entry name" value="Hotdog Thioesterase"/>
    <property type="match status" value="1"/>
</dbReference>
<dbReference type="CDD" id="cd03450">
    <property type="entry name" value="NodN"/>
    <property type="match status" value="1"/>
</dbReference>
<reference evidence="3 4" key="1">
    <citation type="submission" date="2024-06" db="EMBL/GenBank/DDBJ databases">
        <title>The Natural Products Discovery Center: Release of the First 8490 Sequenced Strains for Exploring Actinobacteria Biosynthetic Diversity.</title>
        <authorList>
            <person name="Kalkreuter E."/>
            <person name="Kautsar S.A."/>
            <person name="Yang D."/>
            <person name="Bader C.D."/>
            <person name="Teijaro C.N."/>
            <person name="Fluegel L."/>
            <person name="Davis C.M."/>
            <person name="Simpson J.R."/>
            <person name="Lauterbach L."/>
            <person name="Steele A.D."/>
            <person name="Gui C."/>
            <person name="Meng S."/>
            <person name="Li G."/>
            <person name="Viehrig K."/>
            <person name="Ye F."/>
            <person name="Su P."/>
            <person name="Kiefer A.F."/>
            <person name="Nichols A."/>
            <person name="Cepeda A.J."/>
            <person name="Yan W."/>
            <person name="Fan B."/>
            <person name="Jiang Y."/>
            <person name="Adhikari A."/>
            <person name="Zheng C.-J."/>
            <person name="Schuster L."/>
            <person name="Cowan T.M."/>
            <person name="Smanski M.J."/>
            <person name="Chevrette M.G."/>
            <person name="De Carvalho L.P.S."/>
            <person name="Shen B."/>
        </authorList>
    </citation>
    <scope>NUCLEOTIDE SEQUENCE [LARGE SCALE GENOMIC DNA]</scope>
    <source>
        <strain evidence="3 4">NPDC050100</strain>
    </source>
</reference>
<dbReference type="InterPro" id="IPR029069">
    <property type="entry name" value="HotDog_dom_sf"/>
</dbReference>
<organism evidence="3 4">
    <name type="scientific">Microtetraspora glauca</name>
    <dbReference type="NCBI Taxonomy" id="1996"/>
    <lineage>
        <taxon>Bacteria</taxon>
        <taxon>Bacillati</taxon>
        <taxon>Actinomycetota</taxon>
        <taxon>Actinomycetes</taxon>
        <taxon>Streptosporangiales</taxon>
        <taxon>Streptosporangiaceae</taxon>
        <taxon>Microtetraspora</taxon>
    </lineage>
</organism>
<comment type="caution">
    <text evidence="3">The sequence shown here is derived from an EMBL/GenBank/DDBJ whole genome shotgun (WGS) entry which is preliminary data.</text>
</comment>
<accession>A0ABV3GK71</accession>
<dbReference type="Pfam" id="PF01575">
    <property type="entry name" value="MaoC_dehydratas"/>
    <property type="match status" value="1"/>
</dbReference>
<keyword evidence="4" id="KW-1185">Reference proteome</keyword>
<comment type="similarity">
    <text evidence="1">Belongs to the enoyl-CoA hydratase/isomerase family.</text>
</comment>
<dbReference type="EMBL" id="JBFALK010000015">
    <property type="protein sequence ID" value="MEV0972023.1"/>
    <property type="molecule type" value="Genomic_DNA"/>
</dbReference>
<evidence type="ECO:0000256" key="1">
    <source>
        <dbReference type="ARBA" id="ARBA00005254"/>
    </source>
</evidence>